<comment type="pathway">
    <text evidence="1">Cofactor biosynthesis; adenosylcobalamin biosynthesis.</text>
</comment>
<evidence type="ECO:0000259" key="6">
    <source>
        <dbReference type="Pfam" id="PF00590"/>
    </source>
</evidence>
<dbReference type="PANTHER" id="PTHR43182:SF1">
    <property type="entry name" value="COBALT-PRECORRIN-7 C(5)-METHYLTRANSFERASE"/>
    <property type="match status" value="1"/>
</dbReference>
<evidence type="ECO:0000256" key="5">
    <source>
        <dbReference type="ARBA" id="ARBA00022691"/>
    </source>
</evidence>
<dbReference type="EC" id="2.1.1.289" evidence="7"/>
<dbReference type="RefSeq" id="WP_088498987.1">
    <property type="nucleotide sequence ID" value="NZ_BRQK01000004.1"/>
</dbReference>
<dbReference type="InterPro" id="IPR014776">
    <property type="entry name" value="4pyrrole_Mease_sub2"/>
</dbReference>
<dbReference type="AlphaFoldDB" id="A0AAJ1JJV8"/>
<feature type="domain" description="Tetrapyrrole methylase" evidence="6">
    <location>
        <begin position="1"/>
        <end position="183"/>
    </location>
</feature>
<dbReference type="GO" id="GO:0009236">
    <property type="term" value="P:cobalamin biosynthetic process"/>
    <property type="evidence" value="ECO:0007669"/>
    <property type="project" value="UniProtKB-KW"/>
</dbReference>
<dbReference type="NCBIfam" id="TIGR02467">
    <property type="entry name" value="CbiE"/>
    <property type="match status" value="1"/>
</dbReference>
<dbReference type="GO" id="GO:0032259">
    <property type="term" value="P:methylation"/>
    <property type="evidence" value="ECO:0007669"/>
    <property type="project" value="UniProtKB-KW"/>
</dbReference>
<reference evidence="7 8" key="1">
    <citation type="submission" date="2023-03" db="EMBL/GenBank/DDBJ databases">
        <title>WGS of NDM-producing Providencia thailandensis from Ukrainian patients.</title>
        <authorList>
            <person name="Zabicka D."/>
            <person name="Izdebski R."/>
            <person name="Urbanowicz P."/>
            <person name="Biedrzycka M."/>
            <person name="Guzek A."/>
            <person name="Gniadkowski M."/>
        </authorList>
    </citation>
    <scope>NUCLEOTIDE SEQUENCE [LARGE SCALE GENOMIC DNA]</scope>
    <source>
        <strain evidence="7 8">8015-22</strain>
    </source>
</reference>
<dbReference type="EMBL" id="JAREJI010000003">
    <property type="protein sequence ID" value="MDE8769275.1"/>
    <property type="molecule type" value="Genomic_DNA"/>
</dbReference>
<evidence type="ECO:0000256" key="1">
    <source>
        <dbReference type="ARBA" id="ARBA00004953"/>
    </source>
</evidence>
<evidence type="ECO:0000256" key="4">
    <source>
        <dbReference type="ARBA" id="ARBA00022679"/>
    </source>
</evidence>
<dbReference type="SUPFAM" id="SSF53790">
    <property type="entry name" value="Tetrapyrrole methylase"/>
    <property type="match status" value="1"/>
</dbReference>
<evidence type="ECO:0000313" key="8">
    <source>
        <dbReference type="Proteomes" id="UP001163056"/>
    </source>
</evidence>
<dbReference type="CDD" id="cd11644">
    <property type="entry name" value="Precorrin-6Y-MT"/>
    <property type="match status" value="1"/>
</dbReference>
<sequence length="205" mass="22695">MIYVTGVGPGSEAYLTRRAMDVISGADILIGGQRHLDTLAGLSSEKRIIDADINSLIKWIAERLDRRIVILASGDPMFFGIGKRISDTFAPEQVQIVPGISSVQYLCSRTGMDMNDIYLTSSHNRTPDFDWLLSHERIGMVTDSQIGPKEIAAEIRQRGQTRRIIIGENLSCRNERITILNASDAIGDYEMNVVLIDKQGSVASR</sequence>
<dbReference type="Proteomes" id="UP001163056">
    <property type="component" value="Unassembled WGS sequence"/>
</dbReference>
<evidence type="ECO:0000256" key="2">
    <source>
        <dbReference type="ARBA" id="ARBA00022573"/>
    </source>
</evidence>
<keyword evidence="4 7" id="KW-0808">Transferase</keyword>
<dbReference type="Gene3D" id="3.40.1010.10">
    <property type="entry name" value="Cobalt-precorrin-4 Transmethylase, Domain 1"/>
    <property type="match status" value="1"/>
</dbReference>
<dbReference type="PANTHER" id="PTHR43182">
    <property type="entry name" value="COBALT-PRECORRIN-6B C(15)-METHYLTRANSFERASE (DECARBOXYLATING)"/>
    <property type="match status" value="1"/>
</dbReference>
<dbReference type="Pfam" id="PF00590">
    <property type="entry name" value="TP_methylase"/>
    <property type="match status" value="1"/>
</dbReference>
<accession>A0AAJ1JJV8</accession>
<organism evidence="7 8">
    <name type="scientific">Providencia stuartii</name>
    <dbReference type="NCBI Taxonomy" id="588"/>
    <lineage>
        <taxon>Bacteria</taxon>
        <taxon>Pseudomonadati</taxon>
        <taxon>Pseudomonadota</taxon>
        <taxon>Gammaproteobacteria</taxon>
        <taxon>Enterobacterales</taxon>
        <taxon>Morganellaceae</taxon>
        <taxon>Providencia</taxon>
    </lineage>
</organism>
<dbReference type="NCBIfam" id="NF004456">
    <property type="entry name" value="PRK05787.1-4"/>
    <property type="match status" value="1"/>
</dbReference>
<comment type="caution">
    <text evidence="7">The sequence shown here is derived from an EMBL/GenBank/DDBJ whole genome shotgun (WGS) entry which is preliminary data.</text>
</comment>
<dbReference type="Gene3D" id="3.30.950.10">
    <property type="entry name" value="Methyltransferase, Cobalt-precorrin-4 Transmethylase, Domain 2"/>
    <property type="match status" value="1"/>
</dbReference>
<dbReference type="InterPro" id="IPR035996">
    <property type="entry name" value="4pyrrol_Methylase_sf"/>
</dbReference>
<dbReference type="InterPro" id="IPR014777">
    <property type="entry name" value="4pyrrole_Mease_sub1"/>
</dbReference>
<keyword evidence="3 7" id="KW-0489">Methyltransferase</keyword>
<evidence type="ECO:0000313" key="7">
    <source>
        <dbReference type="EMBL" id="MDE8769275.1"/>
    </source>
</evidence>
<evidence type="ECO:0000256" key="3">
    <source>
        <dbReference type="ARBA" id="ARBA00022603"/>
    </source>
</evidence>
<dbReference type="InterPro" id="IPR012818">
    <property type="entry name" value="CbiE"/>
</dbReference>
<dbReference type="InterPro" id="IPR050714">
    <property type="entry name" value="Cobalamin_biosynth_MTase"/>
</dbReference>
<dbReference type="InterPro" id="IPR000878">
    <property type="entry name" value="4pyrrol_Mease"/>
</dbReference>
<keyword evidence="2" id="KW-0169">Cobalamin biosynthesis</keyword>
<proteinExistence type="predicted"/>
<gene>
    <name evidence="7" type="ORF">PZS58_06985</name>
</gene>
<protein>
    <submittedName>
        <fullName evidence="7">Cobalt-precorrin-7 (C(5))-methyltransferase</fullName>
        <ecNumber evidence="7">2.1.1.289</ecNumber>
    </submittedName>
</protein>
<keyword evidence="5" id="KW-0949">S-adenosyl-L-methionine</keyword>
<name>A0AAJ1JJV8_PROST</name>
<dbReference type="GO" id="GO:0008276">
    <property type="term" value="F:protein methyltransferase activity"/>
    <property type="evidence" value="ECO:0007669"/>
    <property type="project" value="InterPro"/>
</dbReference>